<keyword evidence="6" id="KW-0032">Aminotransferase</keyword>
<dbReference type="KEGG" id="ela:UCREL1_2749"/>
<dbReference type="InterPro" id="IPR004839">
    <property type="entry name" value="Aminotransferase_I/II_large"/>
</dbReference>
<dbReference type="AlphaFoldDB" id="M7SUJ5"/>
<dbReference type="Gene3D" id="3.40.640.10">
    <property type="entry name" value="Type I PLP-dependent aspartate aminotransferase-like (Major domain)"/>
    <property type="match status" value="1"/>
</dbReference>
<dbReference type="HOGENOM" id="CLU_015846_3_0_1"/>
<proteinExistence type="inferred from homology"/>
<name>M7SUJ5_EUTLA</name>
<evidence type="ECO:0000313" key="6">
    <source>
        <dbReference type="EMBL" id="EMR70224.1"/>
    </source>
</evidence>
<keyword evidence="3 6" id="KW-0808">Transferase</keyword>
<dbReference type="OrthoDB" id="2382073at2759"/>
<evidence type="ECO:0000256" key="2">
    <source>
        <dbReference type="ARBA" id="ARBA00010008"/>
    </source>
</evidence>
<gene>
    <name evidence="6" type="ORF">UCREL1_2749</name>
</gene>
<organism evidence="6 7">
    <name type="scientific">Eutypa lata (strain UCR-EL1)</name>
    <name type="common">Grapevine dieback disease fungus</name>
    <name type="synonym">Eutypa armeniacae</name>
    <dbReference type="NCBI Taxonomy" id="1287681"/>
    <lineage>
        <taxon>Eukaryota</taxon>
        <taxon>Fungi</taxon>
        <taxon>Dikarya</taxon>
        <taxon>Ascomycota</taxon>
        <taxon>Pezizomycotina</taxon>
        <taxon>Sordariomycetes</taxon>
        <taxon>Xylariomycetidae</taxon>
        <taxon>Xylariales</taxon>
        <taxon>Diatrypaceae</taxon>
        <taxon>Eutypa</taxon>
    </lineage>
</organism>
<evidence type="ECO:0000313" key="7">
    <source>
        <dbReference type="Proteomes" id="UP000012174"/>
    </source>
</evidence>
<reference evidence="7" key="1">
    <citation type="journal article" date="2013" name="Genome Announc.">
        <title>Draft genome sequence of the grapevine dieback fungus Eutypa lata UCR-EL1.</title>
        <authorList>
            <person name="Blanco-Ulate B."/>
            <person name="Rolshausen P.E."/>
            <person name="Cantu D."/>
        </authorList>
    </citation>
    <scope>NUCLEOTIDE SEQUENCE [LARGE SCALE GENOMIC DNA]</scope>
    <source>
        <strain evidence="7">UCR-EL1</strain>
    </source>
</reference>
<keyword evidence="7" id="KW-1185">Reference proteome</keyword>
<protein>
    <submittedName>
        <fullName evidence="6">Putative class ii aminotransferase 8-amino-7-oxononanoate synthase protein</fullName>
    </submittedName>
</protein>
<dbReference type="Pfam" id="PF00155">
    <property type="entry name" value="Aminotran_1_2"/>
    <property type="match status" value="1"/>
</dbReference>
<feature type="domain" description="Aminotransferase class I/classII large" evidence="5">
    <location>
        <begin position="92"/>
        <end position="432"/>
    </location>
</feature>
<evidence type="ECO:0000259" key="5">
    <source>
        <dbReference type="Pfam" id="PF00155"/>
    </source>
</evidence>
<dbReference type="PANTHER" id="PTHR13693:SF77">
    <property type="entry name" value="8-AMINO-7-OXONONANOATE SYNTHASE"/>
    <property type="match status" value="1"/>
</dbReference>
<dbReference type="GO" id="GO:0008483">
    <property type="term" value="F:transaminase activity"/>
    <property type="evidence" value="ECO:0007669"/>
    <property type="project" value="UniProtKB-KW"/>
</dbReference>
<comment type="cofactor">
    <cofactor evidence="1">
        <name>pyridoxal 5'-phosphate</name>
        <dbReference type="ChEBI" id="CHEBI:597326"/>
    </cofactor>
</comment>
<evidence type="ECO:0000256" key="4">
    <source>
        <dbReference type="ARBA" id="ARBA00022898"/>
    </source>
</evidence>
<dbReference type="GO" id="GO:0009102">
    <property type="term" value="P:biotin biosynthetic process"/>
    <property type="evidence" value="ECO:0007669"/>
    <property type="project" value="TreeGrafter"/>
</dbReference>
<comment type="similarity">
    <text evidence="2">Belongs to the class-II pyridoxal-phosphate-dependent aminotransferase family. BioF subfamily.</text>
</comment>
<dbReference type="PANTHER" id="PTHR13693">
    <property type="entry name" value="CLASS II AMINOTRANSFERASE/8-AMINO-7-OXONONANOATE SYNTHASE"/>
    <property type="match status" value="1"/>
</dbReference>
<dbReference type="InterPro" id="IPR050087">
    <property type="entry name" value="AON_synthase_class-II"/>
</dbReference>
<accession>M7SUJ5</accession>
<dbReference type="Gene3D" id="3.90.1150.10">
    <property type="entry name" value="Aspartate Aminotransferase, domain 1"/>
    <property type="match status" value="1"/>
</dbReference>
<dbReference type="InterPro" id="IPR015424">
    <property type="entry name" value="PyrdxlP-dep_Trfase"/>
</dbReference>
<dbReference type="EMBL" id="KB705907">
    <property type="protein sequence ID" value="EMR70224.1"/>
    <property type="molecule type" value="Genomic_DNA"/>
</dbReference>
<keyword evidence="4" id="KW-0663">Pyridoxal phosphate</keyword>
<dbReference type="OMA" id="AIRLNTC"/>
<evidence type="ECO:0000256" key="3">
    <source>
        <dbReference type="ARBA" id="ARBA00022679"/>
    </source>
</evidence>
<dbReference type="eggNOG" id="KOG1360">
    <property type="taxonomic scope" value="Eukaryota"/>
</dbReference>
<evidence type="ECO:0000256" key="1">
    <source>
        <dbReference type="ARBA" id="ARBA00001933"/>
    </source>
</evidence>
<dbReference type="InterPro" id="IPR015422">
    <property type="entry name" value="PyrdxlP-dep_Trfase_small"/>
</dbReference>
<dbReference type="GO" id="GO:0030170">
    <property type="term" value="F:pyridoxal phosphate binding"/>
    <property type="evidence" value="ECO:0007669"/>
    <property type="project" value="InterPro"/>
</dbReference>
<dbReference type="Proteomes" id="UP000012174">
    <property type="component" value="Unassembled WGS sequence"/>
</dbReference>
<sequence>MDTDSAIPPISTFATRLRDTQPQHQQSAPAQETFYRNLEEVLDVRRSSSLYYSIVENSWQAGDAADFCSGDILSLGRSDARRAEFLAELARHPDFSTGSSGVRLMDGNYSYLEQAEREIAAFHGAEAGLIVGSAFEANVAVWTSLPRPGDVVVYDSLVHASTHEGVKQSLAMEKFEFPHNDVEGFRSVLLEVLESQRLVRQGKRSILVAVESIYSMDGDVCPLQELVDVSREVSDGQGNIQFVVDEAHSVGVIGPKGAGLVCELGLQKDTAVVVHSYAIILGNKIIRGALANFARSVIYTTAPSFPFVAAIKSGYTLLEAGRTEEAQEHIQDLARLFFDSLTSHPAWSAARERGLLRVPLAEGWEDRPFLAHIIPISTGQKYTWWLYFHLLALSFCVFPVEHPVVPLGQGRLRVILHASNTEDQIQRFVDAIFSWVEEMIQIEDGETSETVSHAARRVYAWMRREKLTGYGMA</sequence>
<dbReference type="InterPro" id="IPR015421">
    <property type="entry name" value="PyrdxlP-dep_Trfase_major"/>
</dbReference>
<dbReference type="SUPFAM" id="SSF53383">
    <property type="entry name" value="PLP-dependent transferases"/>
    <property type="match status" value="1"/>
</dbReference>
<dbReference type="STRING" id="1287681.M7SUJ5"/>